<keyword evidence="3" id="KW-1185">Reference proteome</keyword>
<accession>A0A1R4GZA7</accession>
<dbReference type="PANTHER" id="PTHR46889:SF4">
    <property type="entry name" value="TRANSPOSASE INSO FOR INSERTION SEQUENCE ELEMENT IS911B-RELATED"/>
    <property type="match status" value="1"/>
</dbReference>
<dbReference type="SUPFAM" id="SSF53098">
    <property type="entry name" value="Ribonuclease H-like"/>
    <property type="match status" value="1"/>
</dbReference>
<evidence type="ECO:0000313" key="3">
    <source>
        <dbReference type="Proteomes" id="UP000195442"/>
    </source>
</evidence>
<dbReference type="PROSITE" id="PS50994">
    <property type="entry name" value="INTEGRASE"/>
    <property type="match status" value="1"/>
</dbReference>
<dbReference type="GO" id="GO:0003676">
    <property type="term" value="F:nucleic acid binding"/>
    <property type="evidence" value="ECO:0007669"/>
    <property type="project" value="InterPro"/>
</dbReference>
<evidence type="ECO:0000259" key="1">
    <source>
        <dbReference type="PROSITE" id="PS50994"/>
    </source>
</evidence>
<dbReference type="Proteomes" id="UP000195442">
    <property type="component" value="Unassembled WGS sequence"/>
</dbReference>
<dbReference type="InterPro" id="IPR048020">
    <property type="entry name" value="Transpos_IS3"/>
</dbReference>
<reference evidence="3" key="1">
    <citation type="submission" date="2017-02" db="EMBL/GenBank/DDBJ databases">
        <authorList>
            <person name="Daims H."/>
        </authorList>
    </citation>
    <scope>NUCLEOTIDE SEQUENCE [LARGE SCALE GENOMIC DNA]</scope>
</reference>
<dbReference type="GO" id="GO:0015074">
    <property type="term" value="P:DNA integration"/>
    <property type="evidence" value="ECO:0007669"/>
    <property type="project" value="InterPro"/>
</dbReference>
<dbReference type="InterPro" id="IPR001584">
    <property type="entry name" value="Integrase_cat-core"/>
</dbReference>
<sequence>MAKKKVRDQSLVDRKHWIDKENSLALSRQCELAGVARSTIYAPHLAAPPDAEELMLLALIDEEYTRHPFYGSRKIRQYLRGLGHEINRKRVQKLMAKLGLAAMAPGPNTSRPHPQHKVYPYLLRGVAVIRPNQVWSTDITYIRLLRGFVYLVAIIDWYSRKVLSWRVSNTMDSGFCVDCLEQALQLYGTPEIFNTDQGSQFTSDAFTSVLNKHTIAISMDGRGRALDNIFVERLWRSVKYEDVYLKGYAIMSDLLVGLAEYFVFYNGERTHQALDYSTPDKVYLAASGGGAMIVDKYCKTEETVQE</sequence>
<dbReference type="InterPro" id="IPR036397">
    <property type="entry name" value="RNaseH_sf"/>
</dbReference>
<evidence type="ECO:0000313" key="2">
    <source>
        <dbReference type="EMBL" id="SJM89316.1"/>
    </source>
</evidence>
<dbReference type="AlphaFoldDB" id="A0A1R4GZA7"/>
<dbReference type="InterPro" id="IPR050900">
    <property type="entry name" value="Transposase_IS3/IS150/IS904"/>
</dbReference>
<dbReference type="EMBL" id="FUKJ01000016">
    <property type="protein sequence ID" value="SJM89316.1"/>
    <property type="molecule type" value="Genomic_DNA"/>
</dbReference>
<protein>
    <recommendedName>
        <fullName evidence="1">Integrase catalytic domain-containing protein</fullName>
    </recommendedName>
</protein>
<dbReference type="PANTHER" id="PTHR46889">
    <property type="entry name" value="TRANSPOSASE INSF FOR INSERTION SEQUENCE IS3B-RELATED"/>
    <property type="match status" value="1"/>
</dbReference>
<dbReference type="NCBIfam" id="NF033516">
    <property type="entry name" value="transpos_IS3"/>
    <property type="match status" value="1"/>
</dbReference>
<gene>
    <name evidence="2" type="ORF">CRENPOLYSF2_1120001</name>
</gene>
<dbReference type="Pfam" id="PF13276">
    <property type="entry name" value="HTH_21"/>
    <property type="match status" value="1"/>
</dbReference>
<dbReference type="Pfam" id="PF00665">
    <property type="entry name" value="rve"/>
    <property type="match status" value="1"/>
</dbReference>
<dbReference type="InterPro" id="IPR025948">
    <property type="entry name" value="HTH-like_dom"/>
</dbReference>
<dbReference type="Gene3D" id="3.30.420.10">
    <property type="entry name" value="Ribonuclease H-like superfamily/Ribonuclease H"/>
    <property type="match status" value="1"/>
</dbReference>
<name>A0A1R4GZA7_9GAMM</name>
<dbReference type="InterPro" id="IPR012337">
    <property type="entry name" value="RNaseH-like_sf"/>
</dbReference>
<feature type="domain" description="Integrase catalytic" evidence="1">
    <location>
        <begin position="127"/>
        <end position="287"/>
    </location>
</feature>
<proteinExistence type="predicted"/>
<organism evidence="2 3">
    <name type="scientific">Crenothrix polyspora</name>
    <dbReference type="NCBI Taxonomy" id="360316"/>
    <lineage>
        <taxon>Bacteria</taxon>
        <taxon>Pseudomonadati</taxon>
        <taxon>Pseudomonadota</taxon>
        <taxon>Gammaproteobacteria</taxon>
        <taxon>Methylococcales</taxon>
        <taxon>Crenotrichaceae</taxon>
        <taxon>Crenothrix</taxon>
    </lineage>
</organism>